<feature type="region of interest" description="Disordered" evidence="1">
    <location>
        <begin position="1"/>
        <end position="35"/>
    </location>
</feature>
<evidence type="ECO:0000256" key="1">
    <source>
        <dbReference type="SAM" id="MobiDB-lite"/>
    </source>
</evidence>
<feature type="compositionally biased region" description="Basic and acidic residues" evidence="1">
    <location>
        <begin position="1"/>
        <end position="16"/>
    </location>
</feature>
<dbReference type="InterPro" id="IPR012438">
    <property type="entry name" value="DUF1639"/>
</dbReference>
<dbReference type="Pfam" id="PF07797">
    <property type="entry name" value="DUF1639"/>
    <property type="match status" value="1"/>
</dbReference>
<keyword evidence="3" id="KW-1185">Reference proteome</keyword>
<proteinExistence type="predicted"/>
<dbReference type="EMBL" id="JAGFBR010000018">
    <property type="protein sequence ID" value="KAH0450193.1"/>
    <property type="molecule type" value="Genomic_DNA"/>
</dbReference>
<comment type="caution">
    <text evidence="2">The sequence shown here is derived from an EMBL/GenBank/DDBJ whole genome shotgun (WGS) entry which is preliminary data.</text>
</comment>
<organism evidence="2 3">
    <name type="scientific">Dendrobium chrysotoxum</name>
    <name type="common">Orchid</name>
    <dbReference type="NCBI Taxonomy" id="161865"/>
    <lineage>
        <taxon>Eukaryota</taxon>
        <taxon>Viridiplantae</taxon>
        <taxon>Streptophyta</taxon>
        <taxon>Embryophyta</taxon>
        <taxon>Tracheophyta</taxon>
        <taxon>Spermatophyta</taxon>
        <taxon>Magnoliopsida</taxon>
        <taxon>Liliopsida</taxon>
        <taxon>Asparagales</taxon>
        <taxon>Orchidaceae</taxon>
        <taxon>Epidendroideae</taxon>
        <taxon>Malaxideae</taxon>
        <taxon>Dendrobiinae</taxon>
        <taxon>Dendrobium</taxon>
    </lineage>
</organism>
<reference evidence="2 3" key="1">
    <citation type="journal article" date="2021" name="Hortic Res">
        <title>Chromosome-scale assembly of the Dendrobium chrysotoxum genome enhances the understanding of orchid evolution.</title>
        <authorList>
            <person name="Zhang Y."/>
            <person name="Zhang G.Q."/>
            <person name="Zhang D."/>
            <person name="Liu X.D."/>
            <person name="Xu X.Y."/>
            <person name="Sun W.H."/>
            <person name="Yu X."/>
            <person name="Zhu X."/>
            <person name="Wang Z.W."/>
            <person name="Zhao X."/>
            <person name="Zhong W.Y."/>
            <person name="Chen H."/>
            <person name="Yin W.L."/>
            <person name="Huang T."/>
            <person name="Niu S.C."/>
            <person name="Liu Z.J."/>
        </authorList>
    </citation>
    <scope>NUCLEOTIDE SEQUENCE [LARGE SCALE GENOMIC DNA]</scope>
    <source>
        <strain evidence="2">Lindl</strain>
    </source>
</reference>
<dbReference type="AlphaFoldDB" id="A0AAV7G3C2"/>
<evidence type="ECO:0000313" key="3">
    <source>
        <dbReference type="Proteomes" id="UP000775213"/>
    </source>
</evidence>
<gene>
    <name evidence="2" type="ORF">IEQ34_020885</name>
</gene>
<dbReference type="PANTHER" id="PTHR33130:SF43">
    <property type="entry name" value="OS01G0688600 PROTEIN"/>
    <property type="match status" value="1"/>
</dbReference>
<dbReference type="Proteomes" id="UP000775213">
    <property type="component" value="Unassembled WGS sequence"/>
</dbReference>
<name>A0AAV7G3C2_DENCH</name>
<sequence>MPTSKDKEATSERLEELADSSTSSKPLLGDDDPGKAVMQGTMINKNDRRKGFSISLSSKEIEEDFLAFKGTKPNPNFKKRPNVVQKKLDALFPCSGLSEITKDMYKVPE</sequence>
<evidence type="ECO:0000313" key="2">
    <source>
        <dbReference type="EMBL" id="KAH0450193.1"/>
    </source>
</evidence>
<accession>A0AAV7G3C2</accession>
<dbReference type="PANTHER" id="PTHR33130">
    <property type="entry name" value="PUTATIVE (DUF1639)-RELATED"/>
    <property type="match status" value="1"/>
</dbReference>
<protein>
    <submittedName>
        <fullName evidence="2">Uncharacterized protein</fullName>
    </submittedName>
</protein>